<dbReference type="InterPro" id="IPR036249">
    <property type="entry name" value="Thioredoxin-like_sf"/>
</dbReference>
<proteinExistence type="predicted"/>
<dbReference type="PROSITE" id="PS51352">
    <property type="entry name" value="THIOREDOXIN_2"/>
    <property type="match status" value="1"/>
</dbReference>
<keyword evidence="1" id="KW-0732">Signal</keyword>
<gene>
    <name evidence="3" type="ORF">AXK12_07840</name>
</gene>
<dbReference type="PANTHER" id="PTHR43640:SF1">
    <property type="entry name" value="THIOREDOXIN-DEPENDENT PEROXIREDOXIN"/>
    <property type="match status" value="1"/>
</dbReference>
<feature type="chain" id="PRO_5007299269" evidence="1">
    <location>
        <begin position="21"/>
        <end position="199"/>
    </location>
</feature>
<feature type="signal peptide" evidence="1">
    <location>
        <begin position="1"/>
        <end position="20"/>
    </location>
</feature>
<dbReference type="SUPFAM" id="SSF52833">
    <property type="entry name" value="Thioredoxin-like"/>
    <property type="match status" value="1"/>
</dbReference>
<evidence type="ECO:0000259" key="2">
    <source>
        <dbReference type="PROSITE" id="PS51352"/>
    </source>
</evidence>
<evidence type="ECO:0000256" key="1">
    <source>
        <dbReference type="SAM" id="SignalP"/>
    </source>
</evidence>
<dbReference type="Pfam" id="PF00578">
    <property type="entry name" value="AhpC-TSA"/>
    <property type="match status" value="1"/>
</dbReference>
<sequence>MKTLISLLAASLGLASLASARVEIGAAAPDFTLTDIDGHTHRLSDYRGKTVILEWVNPECPFVVKHYESGNLPKTQEAATAEGVVWLLINSAHPEAQGDYSADEARAWQASTGAAASAYLRDPDGTVGRLYDAKTTPHLFIITADGSLAYDGAIDSIRSTRQSDIEKAENYVTSALDALRRGEPVATTVTLPYGCTIKY</sequence>
<evidence type="ECO:0000313" key="3">
    <source>
        <dbReference type="EMBL" id="KXU34203.1"/>
    </source>
</evidence>
<dbReference type="AlphaFoldDB" id="A0A139SI48"/>
<evidence type="ECO:0000313" key="4">
    <source>
        <dbReference type="Proteomes" id="UP000071392"/>
    </source>
</evidence>
<feature type="domain" description="Thioredoxin" evidence="2">
    <location>
        <begin position="22"/>
        <end position="177"/>
    </location>
</feature>
<reference evidence="3 4" key="1">
    <citation type="submission" date="2016-02" db="EMBL/GenBank/DDBJ databases">
        <authorList>
            <person name="Wen L."/>
            <person name="He K."/>
            <person name="Yang H."/>
        </authorList>
    </citation>
    <scope>NUCLEOTIDE SEQUENCE [LARGE SCALE GENOMIC DNA]</scope>
    <source>
        <strain evidence="3 4">CV41</strain>
    </source>
</reference>
<name>A0A139SI48_9BACT</name>
<dbReference type="InterPro" id="IPR047262">
    <property type="entry name" value="PRX-like1"/>
</dbReference>
<dbReference type="GO" id="GO:0016491">
    <property type="term" value="F:oxidoreductase activity"/>
    <property type="evidence" value="ECO:0007669"/>
    <property type="project" value="InterPro"/>
</dbReference>
<dbReference type="STRING" id="1548208.AXK12_07840"/>
<dbReference type="GO" id="GO:0016209">
    <property type="term" value="F:antioxidant activity"/>
    <property type="evidence" value="ECO:0007669"/>
    <property type="project" value="InterPro"/>
</dbReference>
<protein>
    <submittedName>
        <fullName evidence="3">Alkyl hydroperoxide reductase</fullName>
    </submittedName>
</protein>
<dbReference type="EMBL" id="LSZP01000060">
    <property type="protein sequence ID" value="KXU34203.1"/>
    <property type="molecule type" value="Genomic_DNA"/>
</dbReference>
<dbReference type="InterPro" id="IPR000866">
    <property type="entry name" value="AhpC/TSA"/>
</dbReference>
<dbReference type="Gene3D" id="3.40.30.10">
    <property type="entry name" value="Glutaredoxin"/>
    <property type="match status" value="1"/>
</dbReference>
<comment type="caution">
    <text evidence="3">The sequence shown here is derived from an EMBL/GenBank/DDBJ whole genome shotgun (WGS) entry which is preliminary data.</text>
</comment>
<dbReference type="PANTHER" id="PTHR43640">
    <property type="entry name" value="OS07G0260300 PROTEIN"/>
    <property type="match status" value="1"/>
</dbReference>
<dbReference type="Proteomes" id="UP000071392">
    <property type="component" value="Unassembled WGS sequence"/>
</dbReference>
<accession>A0A139SI48</accession>
<organism evidence="3 4">
    <name type="scientific">Cephaloticoccus capnophilus</name>
    <dbReference type="NCBI Taxonomy" id="1548208"/>
    <lineage>
        <taxon>Bacteria</taxon>
        <taxon>Pseudomonadati</taxon>
        <taxon>Verrucomicrobiota</taxon>
        <taxon>Opitutia</taxon>
        <taxon>Opitutales</taxon>
        <taxon>Opitutaceae</taxon>
        <taxon>Cephaloticoccus</taxon>
    </lineage>
</organism>
<dbReference type="InterPro" id="IPR013766">
    <property type="entry name" value="Thioredoxin_domain"/>
</dbReference>
<keyword evidence="4" id="KW-1185">Reference proteome</keyword>